<dbReference type="Pfam" id="PF08220">
    <property type="entry name" value="HTH_DeoR"/>
    <property type="match status" value="1"/>
</dbReference>
<dbReference type="InterPro" id="IPR001034">
    <property type="entry name" value="DeoR_HTH"/>
</dbReference>
<protein>
    <submittedName>
        <fullName evidence="4">DeoR/GlpR transcriptional regulator</fullName>
    </submittedName>
</protein>
<sequence length="255" mass="28382">MLNIDRQRVILDQLYQKGSVKVSELSKELGVHEETIRRDLKALAAKWDIKTVYGGAVLKNTINSPAVQEINMLSKRNSHYEEKQIIARKAATLIQPGQTIGLNSGSSVEYILDYLEDKRPLNIVTLNIHIAAKALLLEGVDVYIPGGKLRTQSGSVMGSDAANFIRSFTLDQCFCGTSAVNLSKGICHPNIEEVEGNRAMIAASRKKYIVSDSSKMNQTAPFKMFDIDCVDGFIVDNNFPPEYREYMELHGIEVI</sequence>
<evidence type="ECO:0000256" key="2">
    <source>
        <dbReference type="ARBA" id="ARBA00023163"/>
    </source>
</evidence>
<dbReference type="EMBL" id="JAFIQO010000109">
    <property type="protein sequence ID" value="MBP0056456.1"/>
    <property type="molecule type" value="Genomic_DNA"/>
</dbReference>
<dbReference type="Pfam" id="PF00455">
    <property type="entry name" value="DeoRC"/>
    <property type="match status" value="1"/>
</dbReference>
<dbReference type="SUPFAM" id="SSF46785">
    <property type="entry name" value="Winged helix' DNA-binding domain"/>
    <property type="match status" value="1"/>
</dbReference>
<evidence type="ECO:0000256" key="1">
    <source>
        <dbReference type="ARBA" id="ARBA00023015"/>
    </source>
</evidence>
<dbReference type="InterPro" id="IPR014036">
    <property type="entry name" value="DeoR-like_C"/>
</dbReference>
<dbReference type="Gene3D" id="3.40.50.1360">
    <property type="match status" value="1"/>
</dbReference>
<proteinExistence type="predicted"/>
<dbReference type="InterPro" id="IPR036388">
    <property type="entry name" value="WH-like_DNA-bd_sf"/>
</dbReference>
<dbReference type="InterPro" id="IPR037171">
    <property type="entry name" value="NagB/RpiA_transferase-like"/>
</dbReference>
<keyword evidence="5" id="KW-1185">Reference proteome</keyword>
<evidence type="ECO:0000313" key="5">
    <source>
        <dbReference type="Proteomes" id="UP001315001"/>
    </source>
</evidence>
<dbReference type="InterPro" id="IPR050313">
    <property type="entry name" value="Carb_Metab_HTH_regulators"/>
</dbReference>
<dbReference type="PROSITE" id="PS51000">
    <property type="entry name" value="HTH_DEOR_2"/>
    <property type="match status" value="1"/>
</dbReference>
<dbReference type="PANTHER" id="PTHR30363:SF44">
    <property type="entry name" value="AGA OPERON TRANSCRIPTIONAL REPRESSOR-RELATED"/>
    <property type="match status" value="1"/>
</dbReference>
<dbReference type="Gene3D" id="1.10.10.10">
    <property type="entry name" value="Winged helix-like DNA-binding domain superfamily/Winged helix DNA-binding domain"/>
    <property type="match status" value="1"/>
</dbReference>
<feature type="domain" description="HTH deoR-type" evidence="3">
    <location>
        <begin position="3"/>
        <end position="58"/>
    </location>
</feature>
<gene>
    <name evidence="4" type="ORF">JYQ75_03425</name>
</gene>
<dbReference type="RefSeq" id="WP_209293130.1">
    <property type="nucleotide sequence ID" value="NZ_JAFIQO010000109.1"/>
</dbReference>
<keyword evidence="2" id="KW-0804">Transcription</keyword>
<dbReference type="SMART" id="SM00420">
    <property type="entry name" value="HTH_DEOR"/>
    <property type="match status" value="1"/>
</dbReference>
<name>A0ABS3ZGL8_9FIRM</name>
<dbReference type="InterPro" id="IPR036390">
    <property type="entry name" value="WH_DNA-bd_sf"/>
</dbReference>
<organism evidence="4 5">
    <name type="scientific">Anaerobutyricum soehngenii</name>
    <dbReference type="NCBI Taxonomy" id="105843"/>
    <lineage>
        <taxon>Bacteria</taxon>
        <taxon>Bacillati</taxon>
        <taxon>Bacillota</taxon>
        <taxon>Clostridia</taxon>
        <taxon>Lachnospirales</taxon>
        <taxon>Lachnospiraceae</taxon>
        <taxon>Anaerobutyricum</taxon>
    </lineage>
</organism>
<reference evidence="4 5" key="1">
    <citation type="submission" date="2021-02" db="EMBL/GenBank/DDBJ databases">
        <title>Lactate utilizing bacteria of the human gut.</title>
        <authorList>
            <person name="Sheridan P.O."/>
        </authorList>
    </citation>
    <scope>NUCLEOTIDE SEQUENCE [LARGE SCALE GENOMIC DNA]</scope>
    <source>
        <strain evidence="4 5">HTF-83D</strain>
    </source>
</reference>
<accession>A0ABS3ZGL8</accession>
<keyword evidence="1" id="KW-0805">Transcription regulation</keyword>
<dbReference type="Proteomes" id="UP001315001">
    <property type="component" value="Unassembled WGS sequence"/>
</dbReference>
<evidence type="ECO:0000313" key="4">
    <source>
        <dbReference type="EMBL" id="MBP0056456.1"/>
    </source>
</evidence>
<dbReference type="SMART" id="SM01134">
    <property type="entry name" value="DeoRC"/>
    <property type="match status" value="1"/>
</dbReference>
<dbReference type="PANTHER" id="PTHR30363">
    <property type="entry name" value="HTH-TYPE TRANSCRIPTIONAL REGULATOR SRLR-RELATED"/>
    <property type="match status" value="1"/>
</dbReference>
<comment type="caution">
    <text evidence="4">The sequence shown here is derived from an EMBL/GenBank/DDBJ whole genome shotgun (WGS) entry which is preliminary data.</text>
</comment>
<dbReference type="SUPFAM" id="SSF100950">
    <property type="entry name" value="NagB/RpiA/CoA transferase-like"/>
    <property type="match status" value="1"/>
</dbReference>
<evidence type="ECO:0000259" key="3">
    <source>
        <dbReference type="PROSITE" id="PS51000"/>
    </source>
</evidence>